<comment type="caution">
    <text evidence="15">The sequence shown here is derived from an EMBL/GenBank/DDBJ whole genome shotgun (WGS) entry which is preliminary data.</text>
</comment>
<dbReference type="OrthoDB" id="9764892at2"/>
<evidence type="ECO:0000259" key="14">
    <source>
        <dbReference type="Pfam" id="PF08544"/>
    </source>
</evidence>
<dbReference type="InterPro" id="IPR006204">
    <property type="entry name" value="GHMP_kinase_N_dom"/>
</dbReference>
<evidence type="ECO:0000256" key="12">
    <source>
        <dbReference type="ARBA" id="ARBA00029438"/>
    </source>
</evidence>
<dbReference type="Gene3D" id="3.30.70.890">
    <property type="entry name" value="GHMP kinase, C-terminal domain"/>
    <property type="match status" value="1"/>
</dbReference>
<evidence type="ECO:0000256" key="3">
    <source>
        <dbReference type="ARBA" id="ARBA00012103"/>
    </source>
</evidence>
<dbReference type="EMBL" id="LGHJ01000016">
    <property type="protein sequence ID" value="KPL74884.1"/>
    <property type="molecule type" value="Genomic_DNA"/>
</dbReference>
<keyword evidence="10" id="KW-0460">Magnesium</keyword>
<dbReference type="InterPro" id="IPR006203">
    <property type="entry name" value="GHMP_knse_ATP-bd_CS"/>
</dbReference>
<evidence type="ECO:0000256" key="2">
    <source>
        <dbReference type="ARBA" id="ARBA00006495"/>
    </source>
</evidence>
<dbReference type="GO" id="GO:0019287">
    <property type="term" value="P:isopentenyl diphosphate biosynthetic process, mevalonate pathway"/>
    <property type="evidence" value="ECO:0007669"/>
    <property type="project" value="UniProtKB-UniPathway"/>
</dbReference>
<comment type="pathway">
    <text evidence="12">Isoprenoid biosynthesis; isopentenyl diphosphate biosynthesis via mevalonate pathway; isopentenyl diphosphate from (R)-mevalonate: step 1/3.</text>
</comment>
<evidence type="ECO:0000259" key="13">
    <source>
        <dbReference type="Pfam" id="PF00288"/>
    </source>
</evidence>
<evidence type="ECO:0000256" key="11">
    <source>
        <dbReference type="ARBA" id="ARBA00023098"/>
    </source>
</evidence>
<dbReference type="AlphaFoldDB" id="A0A0P6X4Q2"/>
<accession>A0A0P6X4Q2</accession>
<dbReference type="InterPro" id="IPR036554">
    <property type="entry name" value="GHMP_kinase_C_sf"/>
</dbReference>
<dbReference type="GO" id="GO:0005524">
    <property type="term" value="F:ATP binding"/>
    <property type="evidence" value="ECO:0007669"/>
    <property type="project" value="UniProtKB-KW"/>
</dbReference>
<dbReference type="InterPro" id="IPR014721">
    <property type="entry name" value="Ribsml_uS5_D2-typ_fold_subgr"/>
</dbReference>
<reference evidence="15 16" key="1">
    <citation type="submission" date="2015-07" db="EMBL/GenBank/DDBJ databases">
        <title>Draft genome of Bellilinea caldifistulae DSM 17877.</title>
        <authorList>
            <person name="Hemp J."/>
            <person name="Ward L.M."/>
            <person name="Pace L.A."/>
            <person name="Fischer W.W."/>
        </authorList>
    </citation>
    <scope>NUCLEOTIDE SEQUENCE [LARGE SCALE GENOMIC DNA]</scope>
    <source>
        <strain evidence="15 16">GOMI-1</strain>
    </source>
</reference>
<keyword evidence="7" id="KW-0547">Nucleotide-binding</keyword>
<feature type="domain" description="GHMP kinase N-terminal" evidence="13">
    <location>
        <begin position="83"/>
        <end position="157"/>
    </location>
</feature>
<feature type="domain" description="GHMP kinase C-terminal" evidence="14">
    <location>
        <begin position="228"/>
        <end position="303"/>
    </location>
</feature>
<dbReference type="InterPro" id="IPR006205">
    <property type="entry name" value="Mev_gal_kin"/>
</dbReference>
<evidence type="ECO:0000256" key="5">
    <source>
        <dbReference type="ARBA" id="ARBA00022516"/>
    </source>
</evidence>
<evidence type="ECO:0000256" key="9">
    <source>
        <dbReference type="ARBA" id="ARBA00022840"/>
    </source>
</evidence>
<dbReference type="PATRIC" id="fig|360411.5.peg.2644"/>
<dbReference type="PANTHER" id="PTHR43290">
    <property type="entry name" value="MEVALONATE KINASE"/>
    <property type="match status" value="1"/>
</dbReference>
<dbReference type="Pfam" id="PF00288">
    <property type="entry name" value="GHMP_kinases_N"/>
    <property type="match status" value="1"/>
</dbReference>
<dbReference type="Pfam" id="PF08544">
    <property type="entry name" value="GHMP_kinases_C"/>
    <property type="match status" value="1"/>
</dbReference>
<evidence type="ECO:0000313" key="15">
    <source>
        <dbReference type="EMBL" id="KPL74884.1"/>
    </source>
</evidence>
<keyword evidence="5" id="KW-0444">Lipid biosynthesis</keyword>
<evidence type="ECO:0000313" key="16">
    <source>
        <dbReference type="Proteomes" id="UP000050514"/>
    </source>
</evidence>
<dbReference type="EC" id="2.7.1.36" evidence="3"/>
<comment type="similarity">
    <text evidence="2">Belongs to the GHMP kinase family. Mevalonate kinase subfamily.</text>
</comment>
<evidence type="ECO:0000256" key="10">
    <source>
        <dbReference type="ARBA" id="ARBA00022842"/>
    </source>
</evidence>
<dbReference type="GO" id="GO:0004496">
    <property type="term" value="F:mevalonate kinase activity"/>
    <property type="evidence" value="ECO:0007669"/>
    <property type="project" value="UniProtKB-EC"/>
</dbReference>
<dbReference type="PANTHER" id="PTHR43290:SF2">
    <property type="entry name" value="MEVALONATE KINASE"/>
    <property type="match status" value="1"/>
</dbReference>
<dbReference type="InterPro" id="IPR020568">
    <property type="entry name" value="Ribosomal_Su5_D2-typ_SF"/>
</dbReference>
<keyword evidence="6" id="KW-0808">Transferase</keyword>
<proteinExistence type="inferred from homology"/>
<dbReference type="Gene3D" id="3.30.230.10">
    <property type="match status" value="1"/>
</dbReference>
<dbReference type="PRINTS" id="PR00959">
    <property type="entry name" value="MEVGALKINASE"/>
</dbReference>
<evidence type="ECO:0000256" key="4">
    <source>
        <dbReference type="ARBA" id="ARBA00022490"/>
    </source>
</evidence>
<keyword evidence="16" id="KW-1185">Reference proteome</keyword>
<dbReference type="NCBIfam" id="TIGR00549">
    <property type="entry name" value="mevalon_kin"/>
    <property type="match status" value="1"/>
</dbReference>
<name>A0A0P6X4Q2_9CHLR</name>
<evidence type="ECO:0000256" key="8">
    <source>
        <dbReference type="ARBA" id="ARBA00022777"/>
    </source>
</evidence>
<dbReference type="STRING" id="360411.AC812_10160"/>
<sequence>MPAVSASAPGKVILFGEHAVVYGQPAIAAPVTGVFVKVIVQPNPLKPSGSIEIESPAVNFHATRAELPEQHPLNTLFQQIEQTLQISRLPAMKIRINSTLPAGAGMGSSAAVSVAMIRAITQFLGLPLDNEQVNRIAFEVEKAFHGTPSGIDNTVITYQMPIYYVRNHQPQLIHVKEPLTLVIANAGEAPSTAEMVAGVRQRWQQHPQQYEGLFHQIGCLVESARQILEQGSWQQLPPLMEKNHQLLREIGVSSPALDKLVKAALQCGAYGAKLTGGGGGGNIVALVHPEEADSIAQQLLKEGALHTWLTTLRPINEER</sequence>
<keyword evidence="4" id="KW-0963">Cytoplasm</keyword>
<dbReference type="InterPro" id="IPR013750">
    <property type="entry name" value="GHMP_kinase_C_dom"/>
</dbReference>
<evidence type="ECO:0000256" key="1">
    <source>
        <dbReference type="ARBA" id="ARBA00004496"/>
    </source>
</evidence>
<organism evidence="15 16">
    <name type="scientific">Bellilinea caldifistulae</name>
    <dbReference type="NCBI Taxonomy" id="360411"/>
    <lineage>
        <taxon>Bacteria</taxon>
        <taxon>Bacillati</taxon>
        <taxon>Chloroflexota</taxon>
        <taxon>Anaerolineae</taxon>
        <taxon>Anaerolineales</taxon>
        <taxon>Anaerolineaceae</taxon>
        <taxon>Bellilinea</taxon>
    </lineage>
</organism>
<dbReference type="Proteomes" id="UP000050514">
    <property type="component" value="Unassembled WGS sequence"/>
</dbReference>
<dbReference type="RefSeq" id="WP_061915730.1">
    <property type="nucleotide sequence ID" value="NZ_DF967971.1"/>
</dbReference>
<protein>
    <recommendedName>
        <fullName evidence="3">mevalonate kinase</fullName>
        <ecNumber evidence="3">2.7.1.36</ecNumber>
    </recommendedName>
</protein>
<keyword evidence="11" id="KW-0443">Lipid metabolism</keyword>
<evidence type="ECO:0000256" key="6">
    <source>
        <dbReference type="ARBA" id="ARBA00022679"/>
    </source>
</evidence>
<comment type="subcellular location">
    <subcellularLocation>
        <location evidence="1">Cytoplasm</location>
    </subcellularLocation>
</comment>
<keyword evidence="9" id="KW-0067">ATP-binding</keyword>
<dbReference type="PROSITE" id="PS00627">
    <property type="entry name" value="GHMP_KINASES_ATP"/>
    <property type="match status" value="1"/>
</dbReference>
<dbReference type="SUPFAM" id="SSF54211">
    <property type="entry name" value="Ribosomal protein S5 domain 2-like"/>
    <property type="match status" value="1"/>
</dbReference>
<dbReference type="GO" id="GO:0005829">
    <property type="term" value="C:cytosol"/>
    <property type="evidence" value="ECO:0007669"/>
    <property type="project" value="TreeGrafter"/>
</dbReference>
<dbReference type="UniPathway" id="UPA00057">
    <property type="reaction ID" value="UER00098"/>
</dbReference>
<dbReference type="SUPFAM" id="SSF55060">
    <property type="entry name" value="GHMP Kinase, C-terminal domain"/>
    <property type="match status" value="1"/>
</dbReference>
<keyword evidence="8" id="KW-0418">Kinase</keyword>
<gene>
    <name evidence="15" type="ORF">AC812_10160</name>
</gene>
<evidence type="ECO:0000256" key="7">
    <source>
        <dbReference type="ARBA" id="ARBA00022741"/>
    </source>
</evidence>